<dbReference type="Proteomes" id="UP001303046">
    <property type="component" value="Unassembled WGS sequence"/>
</dbReference>
<reference evidence="1 2" key="1">
    <citation type="submission" date="2023-08" db="EMBL/GenBank/DDBJ databases">
        <title>A Necator americanus chromosomal reference genome.</title>
        <authorList>
            <person name="Ilik V."/>
            <person name="Petrzelkova K.J."/>
            <person name="Pardy F."/>
            <person name="Fuh T."/>
            <person name="Niatou-Singa F.S."/>
            <person name="Gouil Q."/>
            <person name="Baker L."/>
            <person name="Ritchie M.E."/>
            <person name="Jex A.R."/>
            <person name="Gazzola D."/>
            <person name="Li H."/>
            <person name="Toshio Fujiwara R."/>
            <person name="Zhan B."/>
            <person name="Aroian R.V."/>
            <person name="Pafco B."/>
            <person name="Schwarz E.M."/>
        </authorList>
    </citation>
    <scope>NUCLEOTIDE SEQUENCE [LARGE SCALE GENOMIC DNA]</scope>
    <source>
        <strain evidence="1 2">Aroian</strain>
        <tissue evidence="1">Whole animal</tissue>
    </source>
</reference>
<gene>
    <name evidence="1" type="primary">Necator_chrIII.g9827</name>
    <name evidence="1" type="ORF">RB195_009062</name>
</gene>
<evidence type="ECO:0008006" key="3">
    <source>
        <dbReference type="Google" id="ProtNLM"/>
    </source>
</evidence>
<comment type="caution">
    <text evidence="1">The sequence shown here is derived from an EMBL/GenBank/DDBJ whole genome shotgun (WGS) entry which is preliminary data.</text>
</comment>
<keyword evidence="2" id="KW-1185">Reference proteome</keyword>
<evidence type="ECO:0000313" key="1">
    <source>
        <dbReference type="EMBL" id="KAK6740986.1"/>
    </source>
</evidence>
<sequence length="121" mass="14125">MSGPAILRSHKGLLTRYCNRLTQLLDEQSPRQPDEVRIDQTSIQKLRRTSFELSATMRLVTDALNNFTTALDDRQEPLTEENDKQVTQYLDKAHAVLERAQERIISIEGQDPVRKKQQWYK</sequence>
<proteinExistence type="predicted"/>
<name>A0ABR1CSU0_NECAM</name>
<dbReference type="EMBL" id="JAVFWL010000003">
    <property type="protein sequence ID" value="KAK6740986.1"/>
    <property type="molecule type" value="Genomic_DNA"/>
</dbReference>
<accession>A0ABR1CSU0</accession>
<organism evidence="1 2">
    <name type="scientific">Necator americanus</name>
    <name type="common">Human hookworm</name>
    <dbReference type="NCBI Taxonomy" id="51031"/>
    <lineage>
        <taxon>Eukaryota</taxon>
        <taxon>Metazoa</taxon>
        <taxon>Ecdysozoa</taxon>
        <taxon>Nematoda</taxon>
        <taxon>Chromadorea</taxon>
        <taxon>Rhabditida</taxon>
        <taxon>Rhabditina</taxon>
        <taxon>Rhabditomorpha</taxon>
        <taxon>Strongyloidea</taxon>
        <taxon>Ancylostomatidae</taxon>
        <taxon>Bunostominae</taxon>
        <taxon>Necator</taxon>
    </lineage>
</organism>
<evidence type="ECO:0000313" key="2">
    <source>
        <dbReference type="Proteomes" id="UP001303046"/>
    </source>
</evidence>
<protein>
    <recommendedName>
        <fullName evidence="3">Vinculin</fullName>
    </recommendedName>
</protein>